<evidence type="ECO:0000313" key="4">
    <source>
        <dbReference type="EMBL" id="ESN95145.1"/>
    </source>
</evidence>
<gene>
    <name evidence="5" type="primary">20207437</name>
    <name evidence="4" type="ORF">HELRODRAFT_179741</name>
</gene>
<reference evidence="6" key="1">
    <citation type="submission" date="2012-12" db="EMBL/GenBank/DDBJ databases">
        <authorList>
            <person name="Hellsten U."/>
            <person name="Grimwood J."/>
            <person name="Chapman J.A."/>
            <person name="Shapiro H."/>
            <person name="Aerts A."/>
            <person name="Otillar R.P."/>
            <person name="Terry A.Y."/>
            <person name="Boore J.L."/>
            <person name="Simakov O."/>
            <person name="Marletaz F."/>
            <person name="Cho S.-J."/>
            <person name="Edsinger-Gonzales E."/>
            <person name="Havlak P."/>
            <person name="Kuo D.-H."/>
            <person name="Larsson T."/>
            <person name="Lv J."/>
            <person name="Arendt D."/>
            <person name="Savage R."/>
            <person name="Osoegawa K."/>
            <person name="de Jong P."/>
            <person name="Lindberg D.R."/>
            <person name="Seaver E.C."/>
            <person name="Weisblat D.A."/>
            <person name="Putnam N.H."/>
            <person name="Grigoriev I.V."/>
            <person name="Rokhsar D.S."/>
        </authorList>
    </citation>
    <scope>NUCLEOTIDE SEQUENCE</scope>
</reference>
<evidence type="ECO:0000313" key="5">
    <source>
        <dbReference type="EnsemblMetazoa" id="HelroP179741"/>
    </source>
</evidence>
<dbReference type="GeneID" id="20207437"/>
<protein>
    <recommendedName>
        <fullName evidence="3">C-type lectin domain-containing protein</fullName>
    </recommendedName>
</protein>
<organism evidence="5 6">
    <name type="scientific">Helobdella robusta</name>
    <name type="common">Californian leech</name>
    <dbReference type="NCBI Taxonomy" id="6412"/>
    <lineage>
        <taxon>Eukaryota</taxon>
        <taxon>Metazoa</taxon>
        <taxon>Spiralia</taxon>
        <taxon>Lophotrochozoa</taxon>
        <taxon>Annelida</taxon>
        <taxon>Clitellata</taxon>
        <taxon>Hirudinea</taxon>
        <taxon>Rhynchobdellida</taxon>
        <taxon>Glossiphoniidae</taxon>
        <taxon>Helobdella</taxon>
    </lineage>
</organism>
<dbReference type="InterPro" id="IPR016186">
    <property type="entry name" value="C-type_lectin-like/link_sf"/>
</dbReference>
<proteinExistence type="predicted"/>
<evidence type="ECO:0000256" key="2">
    <source>
        <dbReference type="SAM" id="Phobius"/>
    </source>
</evidence>
<keyword evidence="6" id="KW-1185">Reference proteome</keyword>
<evidence type="ECO:0000313" key="6">
    <source>
        <dbReference type="Proteomes" id="UP000015101"/>
    </source>
</evidence>
<dbReference type="EMBL" id="KB097542">
    <property type="protein sequence ID" value="ESN95145.1"/>
    <property type="molecule type" value="Genomic_DNA"/>
</dbReference>
<dbReference type="RefSeq" id="XP_009026793.1">
    <property type="nucleotide sequence ID" value="XM_009028545.1"/>
</dbReference>
<dbReference type="InterPro" id="IPR016187">
    <property type="entry name" value="CTDL_fold"/>
</dbReference>
<dbReference type="KEGG" id="hro:HELRODRAFT_179741"/>
<dbReference type="CDD" id="cd00037">
    <property type="entry name" value="CLECT"/>
    <property type="match status" value="1"/>
</dbReference>
<dbReference type="EnsemblMetazoa" id="HelroT179741">
    <property type="protein sequence ID" value="HelroP179741"/>
    <property type="gene ID" value="HelroG179741"/>
</dbReference>
<reference evidence="5" key="3">
    <citation type="submission" date="2015-06" db="UniProtKB">
        <authorList>
            <consortium name="EnsemblMetazoa"/>
        </authorList>
    </citation>
    <scope>IDENTIFICATION</scope>
</reference>
<keyword evidence="2" id="KW-0812">Transmembrane</keyword>
<accession>T1FF38</accession>
<dbReference type="AlphaFoldDB" id="T1FF38"/>
<feature type="domain" description="C-type lectin" evidence="3">
    <location>
        <begin position="167"/>
        <end position="269"/>
    </location>
</feature>
<keyword evidence="2" id="KW-0472">Membrane</keyword>
<feature type="transmembrane region" description="Helical" evidence="2">
    <location>
        <begin position="7"/>
        <end position="25"/>
    </location>
</feature>
<reference evidence="4 6" key="2">
    <citation type="journal article" date="2013" name="Nature">
        <title>Insights into bilaterian evolution from three spiralian genomes.</title>
        <authorList>
            <person name="Simakov O."/>
            <person name="Marletaz F."/>
            <person name="Cho S.J."/>
            <person name="Edsinger-Gonzales E."/>
            <person name="Havlak P."/>
            <person name="Hellsten U."/>
            <person name="Kuo D.H."/>
            <person name="Larsson T."/>
            <person name="Lv J."/>
            <person name="Arendt D."/>
            <person name="Savage R."/>
            <person name="Osoegawa K."/>
            <person name="de Jong P."/>
            <person name="Grimwood J."/>
            <person name="Chapman J.A."/>
            <person name="Shapiro H."/>
            <person name="Aerts A."/>
            <person name="Otillar R.P."/>
            <person name="Terry A.Y."/>
            <person name="Boore J.L."/>
            <person name="Grigoriev I.V."/>
            <person name="Lindberg D.R."/>
            <person name="Seaver E.C."/>
            <person name="Weisblat D.A."/>
            <person name="Putnam N.H."/>
            <person name="Rokhsar D.S."/>
        </authorList>
    </citation>
    <scope>NUCLEOTIDE SEQUENCE</scope>
</reference>
<dbReference type="CTD" id="20207437"/>
<sequence length="369" mass="41569">MVQSDIILIIIILISSLLISLINFSDGSSSNCSDKYCLYMVDDLKNSGNLTLDENSCSGKSNNRNGWLLEVYDEDVQLLVDGFIEKNNLKNKNFLLGTKMNRSGWMWINNYQYSGNVDDQSLNGFNSVAYMSNTNVGSNLQTDLRYVADVPTKKHEVLCSISNPTNCSRSNSSLYQGICYFIINELYTWYDGEMECRKLGGSLAILGGGSSMKDIWRTFMFYMKWVPGYPNNSLHNSCIAVGSYNKTGNVKNGLTNYNCSSTEFHYICMEVKPTNATDPMRSAENVSTESQRTSVIICLSVLLPLLALIITFSIVIFARYRILHREVTMMRKQANDRIDRTSDGNYLSLQDVGQVDDGRPYESLSNVHI</sequence>
<feature type="region of interest" description="Disordered" evidence="1">
    <location>
        <begin position="350"/>
        <end position="369"/>
    </location>
</feature>
<dbReference type="EMBL" id="AMQM01006940">
    <property type="status" value="NOT_ANNOTATED_CDS"/>
    <property type="molecule type" value="Genomic_DNA"/>
</dbReference>
<dbReference type="SMART" id="SM00034">
    <property type="entry name" value="CLECT"/>
    <property type="match status" value="1"/>
</dbReference>
<dbReference type="Gene3D" id="3.10.100.10">
    <property type="entry name" value="Mannose-Binding Protein A, subunit A"/>
    <property type="match status" value="1"/>
</dbReference>
<dbReference type="Proteomes" id="UP000015101">
    <property type="component" value="Unassembled WGS sequence"/>
</dbReference>
<name>T1FF38_HELRO</name>
<dbReference type="HOGENOM" id="CLU_750693_0_0_1"/>
<evidence type="ECO:0000259" key="3">
    <source>
        <dbReference type="SMART" id="SM00034"/>
    </source>
</evidence>
<dbReference type="SUPFAM" id="SSF56436">
    <property type="entry name" value="C-type lectin-like"/>
    <property type="match status" value="1"/>
</dbReference>
<dbReference type="InterPro" id="IPR001304">
    <property type="entry name" value="C-type_lectin-like"/>
</dbReference>
<evidence type="ECO:0000256" key="1">
    <source>
        <dbReference type="SAM" id="MobiDB-lite"/>
    </source>
</evidence>
<keyword evidence="2" id="KW-1133">Transmembrane helix</keyword>
<feature type="transmembrane region" description="Helical" evidence="2">
    <location>
        <begin position="294"/>
        <end position="322"/>
    </location>
</feature>
<dbReference type="InParanoid" id="T1FF38"/>